<dbReference type="EC" id="2.1.1.63" evidence="9"/>
<name>A0A0R1LQ65_9LACO</name>
<comment type="catalytic activity">
    <reaction evidence="8 9">
        <text>a 6-O-methyl-2'-deoxyguanosine in DNA + L-cysteinyl-[protein] = S-methyl-L-cysteinyl-[protein] + a 2'-deoxyguanosine in DNA</text>
        <dbReference type="Rhea" id="RHEA:24000"/>
        <dbReference type="Rhea" id="RHEA-COMP:10131"/>
        <dbReference type="Rhea" id="RHEA-COMP:10132"/>
        <dbReference type="Rhea" id="RHEA-COMP:11367"/>
        <dbReference type="Rhea" id="RHEA-COMP:11368"/>
        <dbReference type="ChEBI" id="CHEBI:29950"/>
        <dbReference type="ChEBI" id="CHEBI:82612"/>
        <dbReference type="ChEBI" id="CHEBI:85445"/>
        <dbReference type="ChEBI" id="CHEBI:85448"/>
        <dbReference type="EC" id="2.1.1.63"/>
    </reaction>
</comment>
<keyword evidence="7 9" id="KW-0234">DNA repair</keyword>
<dbReference type="GO" id="GO:0003908">
    <property type="term" value="F:methylated-DNA-[protein]-cysteine S-methyltransferase activity"/>
    <property type="evidence" value="ECO:0007669"/>
    <property type="project" value="UniProtKB-UniRule"/>
</dbReference>
<evidence type="ECO:0000256" key="7">
    <source>
        <dbReference type="ARBA" id="ARBA00023204"/>
    </source>
</evidence>
<dbReference type="NCBIfam" id="TIGR00589">
    <property type="entry name" value="ogt"/>
    <property type="match status" value="1"/>
</dbReference>
<accession>A0A0R1LQ65</accession>
<evidence type="ECO:0000256" key="6">
    <source>
        <dbReference type="ARBA" id="ARBA00022763"/>
    </source>
</evidence>
<dbReference type="SUPFAM" id="SSF53155">
    <property type="entry name" value="Methylated DNA-protein cysteine methyltransferase domain"/>
    <property type="match status" value="1"/>
</dbReference>
<comment type="miscellaneous">
    <text evidence="9">This enzyme catalyzes only one turnover and therefore is not strictly catalytic. According to one definition, an enzyme is a biocatalyst that acts repeatedly and over many reaction cycles.</text>
</comment>
<evidence type="ECO:0000313" key="12">
    <source>
        <dbReference type="EMBL" id="KRK97871.1"/>
    </source>
</evidence>
<dbReference type="InterPro" id="IPR014048">
    <property type="entry name" value="MethylDNA_cys_MeTrfase_DNA-bd"/>
</dbReference>
<sequence>MQFMTQFKATYQSPLGPIVMLADEQYLLGVWFDQQTYFGAKYDLDAASTDASPILSETTTWLDDYFAGKRPDPALLPTHPETTQFRRQVYQVLLSIPYGETITYQEIVAKLTTQNGQPTGSARAVGGAVGHNPISIVIPCHRVLGANGSLTGYAGGLDRKKALLKLEAN</sequence>
<dbReference type="InterPro" id="IPR008332">
    <property type="entry name" value="MethylG_MeTrfase_N"/>
</dbReference>
<gene>
    <name evidence="12" type="ORF">FD04_GL000843</name>
</gene>
<dbReference type="Gene3D" id="1.10.10.10">
    <property type="entry name" value="Winged helix-like DNA-binding domain superfamily/Winged helix DNA-binding domain"/>
    <property type="match status" value="1"/>
</dbReference>
<comment type="caution">
    <text evidence="12">The sequence shown here is derived from an EMBL/GenBank/DDBJ whole genome shotgun (WGS) entry which is preliminary data.</text>
</comment>
<comment type="subcellular location">
    <subcellularLocation>
        <location evidence="9">Cytoplasm</location>
    </subcellularLocation>
</comment>
<dbReference type="Pfam" id="PF02870">
    <property type="entry name" value="Methyltransf_1N"/>
    <property type="match status" value="1"/>
</dbReference>
<comment type="function">
    <text evidence="9">Involved in the cellular defense against the biological effects of O6-methylguanine (O6-MeG) and O4-methylthymine (O4-MeT) in DNA. Repairs the methylated nucleobase in DNA by stoichiometrically transferring the methyl group to a cysteine residue in the enzyme. This is a suicide reaction: the enzyme is irreversibly inactivated.</text>
</comment>
<keyword evidence="3 9" id="KW-0963">Cytoplasm</keyword>
<dbReference type="InterPro" id="IPR036217">
    <property type="entry name" value="MethylDNA_cys_MeTrfase_DNAb"/>
</dbReference>
<dbReference type="PROSITE" id="PS00374">
    <property type="entry name" value="MGMT"/>
    <property type="match status" value="1"/>
</dbReference>
<evidence type="ECO:0000259" key="10">
    <source>
        <dbReference type="Pfam" id="PF01035"/>
    </source>
</evidence>
<dbReference type="InterPro" id="IPR023546">
    <property type="entry name" value="MGMT"/>
</dbReference>
<dbReference type="InterPro" id="IPR036388">
    <property type="entry name" value="WH-like_DNA-bd_sf"/>
</dbReference>
<evidence type="ECO:0000256" key="3">
    <source>
        <dbReference type="ARBA" id="ARBA00022490"/>
    </source>
</evidence>
<dbReference type="GO" id="GO:0006307">
    <property type="term" value="P:DNA alkylation repair"/>
    <property type="evidence" value="ECO:0007669"/>
    <property type="project" value="UniProtKB-UniRule"/>
</dbReference>
<protein>
    <recommendedName>
        <fullName evidence="9">Methylated-DNA--protein-cysteine methyltransferase</fullName>
        <ecNumber evidence="9">2.1.1.63</ecNumber>
    </recommendedName>
    <alternativeName>
        <fullName evidence="9">6-O-methylguanine-DNA methyltransferase</fullName>
        <shortName evidence="9">MGMT</shortName>
    </alternativeName>
    <alternativeName>
        <fullName evidence="9">O-6-methylguanine-DNA-alkyltransferase</fullName>
    </alternativeName>
</protein>
<dbReference type="PANTHER" id="PTHR10815:SF5">
    <property type="entry name" value="METHYLATED-DNA--PROTEIN-CYSTEINE METHYLTRANSFERASE"/>
    <property type="match status" value="1"/>
</dbReference>
<evidence type="ECO:0000256" key="8">
    <source>
        <dbReference type="ARBA" id="ARBA00049348"/>
    </source>
</evidence>
<dbReference type="GO" id="GO:0032259">
    <property type="term" value="P:methylation"/>
    <property type="evidence" value="ECO:0007669"/>
    <property type="project" value="UniProtKB-KW"/>
</dbReference>
<dbReference type="Gene3D" id="3.30.160.70">
    <property type="entry name" value="Methylated DNA-protein cysteine methyltransferase domain"/>
    <property type="match status" value="1"/>
</dbReference>
<dbReference type="AlphaFoldDB" id="A0A0R1LQ65"/>
<comment type="catalytic activity">
    <reaction evidence="1 9">
        <text>a 4-O-methyl-thymidine in DNA + L-cysteinyl-[protein] = a thymidine in DNA + S-methyl-L-cysteinyl-[protein]</text>
        <dbReference type="Rhea" id="RHEA:53428"/>
        <dbReference type="Rhea" id="RHEA-COMP:10131"/>
        <dbReference type="Rhea" id="RHEA-COMP:10132"/>
        <dbReference type="Rhea" id="RHEA-COMP:13555"/>
        <dbReference type="Rhea" id="RHEA-COMP:13556"/>
        <dbReference type="ChEBI" id="CHEBI:29950"/>
        <dbReference type="ChEBI" id="CHEBI:82612"/>
        <dbReference type="ChEBI" id="CHEBI:137386"/>
        <dbReference type="ChEBI" id="CHEBI:137387"/>
        <dbReference type="EC" id="2.1.1.63"/>
    </reaction>
</comment>
<proteinExistence type="inferred from homology"/>
<dbReference type="GO" id="GO:0005737">
    <property type="term" value="C:cytoplasm"/>
    <property type="evidence" value="ECO:0007669"/>
    <property type="project" value="UniProtKB-SubCell"/>
</dbReference>
<dbReference type="HAMAP" id="MF_00772">
    <property type="entry name" value="OGT"/>
    <property type="match status" value="1"/>
</dbReference>
<evidence type="ECO:0000256" key="1">
    <source>
        <dbReference type="ARBA" id="ARBA00001286"/>
    </source>
</evidence>
<dbReference type="Proteomes" id="UP000051160">
    <property type="component" value="Unassembled WGS sequence"/>
</dbReference>
<comment type="similarity">
    <text evidence="2 9">Belongs to the MGMT family.</text>
</comment>
<organism evidence="12 13">
    <name type="scientific">Secundilactobacillus odoratitofui DSM 19909 = JCM 15043</name>
    <dbReference type="NCBI Taxonomy" id="1423776"/>
    <lineage>
        <taxon>Bacteria</taxon>
        <taxon>Bacillati</taxon>
        <taxon>Bacillota</taxon>
        <taxon>Bacilli</taxon>
        <taxon>Lactobacillales</taxon>
        <taxon>Lactobacillaceae</taxon>
        <taxon>Secundilactobacillus</taxon>
    </lineage>
</organism>
<keyword evidence="13" id="KW-1185">Reference proteome</keyword>
<keyword evidence="4 9" id="KW-0489">Methyltransferase</keyword>
<feature type="domain" description="Methylguanine DNA methyltransferase ribonuclease-like" evidence="11">
    <location>
        <begin position="8"/>
        <end position="74"/>
    </location>
</feature>
<feature type="active site" description="Nucleophile; methyl group acceptor" evidence="9">
    <location>
        <position position="140"/>
    </location>
</feature>
<dbReference type="STRING" id="1423776.FD04_GL000843"/>
<reference evidence="12 13" key="1">
    <citation type="journal article" date="2015" name="Genome Announc.">
        <title>Expanding the biotechnology potential of lactobacilli through comparative genomics of 213 strains and associated genera.</title>
        <authorList>
            <person name="Sun Z."/>
            <person name="Harris H.M."/>
            <person name="McCann A."/>
            <person name="Guo C."/>
            <person name="Argimon S."/>
            <person name="Zhang W."/>
            <person name="Yang X."/>
            <person name="Jeffery I.B."/>
            <person name="Cooney J.C."/>
            <person name="Kagawa T.F."/>
            <person name="Liu W."/>
            <person name="Song Y."/>
            <person name="Salvetti E."/>
            <person name="Wrobel A."/>
            <person name="Rasinkangas P."/>
            <person name="Parkhill J."/>
            <person name="Rea M.C."/>
            <person name="O'Sullivan O."/>
            <person name="Ritari J."/>
            <person name="Douillard F.P."/>
            <person name="Paul Ross R."/>
            <person name="Yang R."/>
            <person name="Briner A.E."/>
            <person name="Felis G.E."/>
            <person name="de Vos W.M."/>
            <person name="Barrangou R."/>
            <person name="Klaenhammer T.R."/>
            <person name="Caufield P.W."/>
            <person name="Cui Y."/>
            <person name="Zhang H."/>
            <person name="O'Toole P.W."/>
        </authorList>
    </citation>
    <scope>NUCLEOTIDE SEQUENCE [LARGE SCALE GENOMIC DNA]</scope>
    <source>
        <strain evidence="12 13">DSM 19909</strain>
    </source>
</reference>
<feature type="domain" description="Methylated-DNA-[protein]-cysteine S-methyltransferase DNA binding" evidence="10">
    <location>
        <begin position="84"/>
        <end position="168"/>
    </location>
</feature>
<dbReference type="PANTHER" id="PTHR10815">
    <property type="entry name" value="METHYLATED-DNA--PROTEIN-CYSTEINE METHYLTRANSFERASE"/>
    <property type="match status" value="1"/>
</dbReference>
<evidence type="ECO:0000256" key="5">
    <source>
        <dbReference type="ARBA" id="ARBA00022679"/>
    </source>
</evidence>
<dbReference type="CDD" id="cd06445">
    <property type="entry name" value="ATase"/>
    <property type="match status" value="1"/>
</dbReference>
<dbReference type="InterPro" id="IPR001497">
    <property type="entry name" value="MethylDNA_cys_MeTrfase_AS"/>
</dbReference>
<dbReference type="PATRIC" id="fig|1423776.4.peg.850"/>
<dbReference type="Pfam" id="PF01035">
    <property type="entry name" value="DNA_binding_1"/>
    <property type="match status" value="1"/>
</dbReference>
<keyword evidence="6 9" id="KW-0227">DNA damage</keyword>
<dbReference type="SUPFAM" id="SSF46767">
    <property type="entry name" value="Methylated DNA-protein cysteine methyltransferase, C-terminal domain"/>
    <property type="match status" value="1"/>
</dbReference>
<evidence type="ECO:0000259" key="11">
    <source>
        <dbReference type="Pfam" id="PF02870"/>
    </source>
</evidence>
<dbReference type="FunFam" id="1.10.10.10:FF:000214">
    <property type="entry name" value="Methylated-DNA--protein-cysteine methyltransferase"/>
    <property type="match status" value="1"/>
</dbReference>
<evidence type="ECO:0000256" key="2">
    <source>
        <dbReference type="ARBA" id="ARBA00008711"/>
    </source>
</evidence>
<evidence type="ECO:0000313" key="13">
    <source>
        <dbReference type="Proteomes" id="UP000051160"/>
    </source>
</evidence>
<dbReference type="EMBL" id="AZEE01000028">
    <property type="protein sequence ID" value="KRK97871.1"/>
    <property type="molecule type" value="Genomic_DNA"/>
</dbReference>
<keyword evidence="5 9" id="KW-0808">Transferase</keyword>
<evidence type="ECO:0000256" key="9">
    <source>
        <dbReference type="HAMAP-Rule" id="MF_00772"/>
    </source>
</evidence>
<dbReference type="InterPro" id="IPR036631">
    <property type="entry name" value="MGMT_N_sf"/>
</dbReference>
<evidence type="ECO:0000256" key="4">
    <source>
        <dbReference type="ARBA" id="ARBA00022603"/>
    </source>
</evidence>